<dbReference type="RefSeq" id="WP_394823131.1">
    <property type="nucleotide sequence ID" value="NZ_CP089984.1"/>
</dbReference>
<name>A0ABZ2LRH7_9BACT</name>
<proteinExistence type="predicted"/>
<accession>A0ABZ2LRH7</accession>
<keyword evidence="2" id="KW-1185">Reference proteome</keyword>
<dbReference type="EMBL" id="CP089984">
    <property type="protein sequence ID" value="WXB13519.1"/>
    <property type="molecule type" value="Genomic_DNA"/>
</dbReference>
<protein>
    <submittedName>
        <fullName evidence="1">Uncharacterized protein</fullName>
    </submittedName>
</protein>
<reference evidence="1 2" key="1">
    <citation type="submission" date="2021-12" db="EMBL/GenBank/DDBJ databases">
        <title>Discovery of the Pendulisporaceae a myxobacterial family with distinct sporulation behavior and unique specialized metabolism.</title>
        <authorList>
            <person name="Garcia R."/>
            <person name="Popoff A."/>
            <person name="Bader C.D."/>
            <person name="Loehr J."/>
            <person name="Walesch S."/>
            <person name="Walt C."/>
            <person name="Boldt J."/>
            <person name="Bunk B."/>
            <person name="Haeckl F.J.F.P.J."/>
            <person name="Gunesch A.P."/>
            <person name="Birkelbach J."/>
            <person name="Nuebel U."/>
            <person name="Pietschmann T."/>
            <person name="Bach T."/>
            <person name="Mueller R."/>
        </authorList>
    </citation>
    <scope>NUCLEOTIDE SEQUENCE [LARGE SCALE GENOMIC DNA]</scope>
    <source>
        <strain evidence="1 2">MSr11954</strain>
    </source>
</reference>
<evidence type="ECO:0000313" key="2">
    <source>
        <dbReference type="Proteomes" id="UP001370348"/>
    </source>
</evidence>
<sequence length="338" mass="37690">MGRRFHIDALFWVDSVTEIHQHAFRGAFQVLAGGSIQTSYSFARERVITGELQVGRLHATESKLLRAGDVEPIRGGDRSIHALFHLMRPSVSLVVRTKSEQSLLPQYSYLPPGIAYDALYSDPHALRTVQMAELLCALDDPRFEERLVGAIARSDLHTCFLLLKKLRSLPDRSLFARLVDAAAQRHGAIAQTFAAAFEEMARQESIVHKRTLVKDPELRFFLALLLHATSRQPILELTRAHVPHRDPIETVLGWLVALSKVTLKLQLGGTPWEPNAFGLPTLDDTMVDVIRRRLRGEPLAAIGEPRFRQLFASLGSTSMFRGLSFDSRSGMDGAVGGR</sequence>
<evidence type="ECO:0000313" key="1">
    <source>
        <dbReference type="EMBL" id="WXB13519.1"/>
    </source>
</evidence>
<dbReference type="InterPro" id="IPR014710">
    <property type="entry name" value="RmlC-like_jellyroll"/>
</dbReference>
<dbReference type="Gene3D" id="2.60.120.10">
    <property type="entry name" value="Jelly Rolls"/>
    <property type="match status" value="1"/>
</dbReference>
<organism evidence="1 2">
    <name type="scientific">Pendulispora albinea</name>
    <dbReference type="NCBI Taxonomy" id="2741071"/>
    <lineage>
        <taxon>Bacteria</taxon>
        <taxon>Pseudomonadati</taxon>
        <taxon>Myxococcota</taxon>
        <taxon>Myxococcia</taxon>
        <taxon>Myxococcales</taxon>
        <taxon>Sorangiineae</taxon>
        <taxon>Pendulisporaceae</taxon>
        <taxon>Pendulispora</taxon>
    </lineage>
</organism>
<gene>
    <name evidence="1" type="ORF">LZC94_37460</name>
</gene>
<dbReference type="Proteomes" id="UP001370348">
    <property type="component" value="Chromosome"/>
</dbReference>